<dbReference type="PANTHER" id="PTHR31044:SF134">
    <property type="entry name" value="CARBOHYDRATE-BINDING X8 DOMAIN SUPERFAMILY PROTEIN"/>
    <property type="match status" value="1"/>
</dbReference>
<dbReference type="EMBL" id="JADBGQ010000008">
    <property type="protein sequence ID" value="KAG5387195.1"/>
    <property type="molecule type" value="Genomic_DNA"/>
</dbReference>
<feature type="compositionally biased region" description="Low complexity" evidence="5">
    <location>
        <begin position="409"/>
        <end position="437"/>
    </location>
</feature>
<keyword evidence="3 6" id="KW-0732">Signal</keyword>
<feature type="chain" id="PRO_5046736879" description="X8 domain-containing protein" evidence="6">
    <location>
        <begin position="20"/>
        <end position="478"/>
    </location>
</feature>
<feature type="region of interest" description="Disordered" evidence="5">
    <location>
        <begin position="292"/>
        <end position="311"/>
    </location>
</feature>
<evidence type="ECO:0000313" key="8">
    <source>
        <dbReference type="EMBL" id="KAG5387195.1"/>
    </source>
</evidence>
<evidence type="ECO:0000256" key="6">
    <source>
        <dbReference type="SAM" id="SignalP"/>
    </source>
</evidence>
<keyword evidence="9" id="KW-1185">Reference proteome</keyword>
<keyword evidence="2" id="KW-0472">Membrane</keyword>
<dbReference type="Proteomes" id="UP000823674">
    <property type="component" value="Chromosome A09"/>
</dbReference>
<keyword evidence="4" id="KW-0449">Lipoprotein</keyword>
<dbReference type="SMART" id="SM00768">
    <property type="entry name" value="X8"/>
    <property type="match status" value="3"/>
</dbReference>
<reference evidence="8 9" key="1">
    <citation type="submission" date="2021-03" db="EMBL/GenBank/DDBJ databases">
        <authorList>
            <person name="King G.J."/>
            <person name="Bancroft I."/>
            <person name="Baten A."/>
            <person name="Bloomfield J."/>
            <person name="Borpatragohain P."/>
            <person name="He Z."/>
            <person name="Irish N."/>
            <person name="Irwin J."/>
            <person name="Liu K."/>
            <person name="Mauleon R.P."/>
            <person name="Moore J."/>
            <person name="Morris R."/>
            <person name="Ostergaard L."/>
            <person name="Wang B."/>
            <person name="Wells R."/>
        </authorList>
    </citation>
    <scope>NUCLEOTIDE SEQUENCE [LARGE SCALE GENOMIC DNA]</scope>
    <source>
        <strain evidence="8">R-o-18</strain>
        <tissue evidence="8">Leaf</tissue>
    </source>
</reference>
<dbReference type="PANTHER" id="PTHR31044">
    <property type="entry name" value="BETA-1,3 GLUCANASE"/>
    <property type="match status" value="1"/>
</dbReference>
<keyword evidence="2" id="KW-0325">Glycoprotein</keyword>
<gene>
    <name evidence="8" type="primary">A09p076570.1_BraROA</name>
    <name evidence="8" type="ORF">IGI04_038665</name>
</gene>
<feature type="region of interest" description="Disordered" evidence="5">
    <location>
        <begin position="409"/>
        <end position="451"/>
    </location>
</feature>
<dbReference type="Gene3D" id="1.20.58.1040">
    <property type="match status" value="3"/>
</dbReference>
<evidence type="ECO:0000256" key="4">
    <source>
        <dbReference type="ARBA" id="ARBA00023288"/>
    </source>
</evidence>
<accession>A0ABQ7LKW6</accession>
<feature type="domain" description="X8" evidence="7">
    <location>
        <begin position="201"/>
        <end position="286"/>
    </location>
</feature>
<name>A0ABQ7LKW6_BRACM</name>
<dbReference type="Pfam" id="PF07983">
    <property type="entry name" value="X8"/>
    <property type="match status" value="3"/>
</dbReference>
<keyword evidence="2" id="KW-0336">GPI-anchor</keyword>
<feature type="signal peptide" evidence="6">
    <location>
        <begin position="1"/>
        <end position="19"/>
    </location>
</feature>
<dbReference type="InterPro" id="IPR044788">
    <property type="entry name" value="X8_dom_prot"/>
</dbReference>
<dbReference type="InterPro" id="IPR012946">
    <property type="entry name" value="X8"/>
</dbReference>
<evidence type="ECO:0000256" key="3">
    <source>
        <dbReference type="ARBA" id="ARBA00022729"/>
    </source>
</evidence>
<proteinExistence type="predicted"/>
<evidence type="ECO:0000313" key="9">
    <source>
        <dbReference type="Proteomes" id="UP000823674"/>
    </source>
</evidence>
<evidence type="ECO:0000256" key="2">
    <source>
        <dbReference type="ARBA" id="ARBA00022622"/>
    </source>
</evidence>
<protein>
    <recommendedName>
        <fullName evidence="7">X8 domain-containing protein</fullName>
    </recommendedName>
</protein>
<feature type="domain" description="X8" evidence="7">
    <location>
        <begin position="20"/>
        <end position="105"/>
    </location>
</feature>
<evidence type="ECO:0000256" key="1">
    <source>
        <dbReference type="ARBA" id="ARBA00004609"/>
    </source>
</evidence>
<feature type="domain" description="X8" evidence="7">
    <location>
        <begin position="319"/>
        <end position="405"/>
    </location>
</feature>
<comment type="caution">
    <text evidence="8">The sequence shown here is derived from an EMBL/GenBank/DDBJ whole genome shotgun (WGS) entry which is preliminary data.</text>
</comment>
<sequence length="478" mass="49570">MRMFLALFLLLALTTSSNATYCLCKDGTEDNALQASIDYVCGKLDCNPIRDKGACYQPDTIKSHCDWAVNSYFQSQAQAPGSCVFTGTATTSQNPPSNLVTGCVYPSSPSSPGSLPSTTPSPGTNKTNGASSLVISPAFAICLSTLALLIPVGLPELGRLRRTFVKLMGQSSLSGPPLPTDANSGKRRFVDYLNREFGDATYCLCKDGTEDNALQASIDYVCGKLDCNPILDKGACYQPNTIKSHCDWAVNSYFQNVAQAPGSCDFSGTATTSQNPSPYLVTGCVYPSSASSPGSLPSTTPPPGTKQTNGTVTPTNGAIYCLCKDGIGDNGLQTSIDYACGTLADCNPIHDKGACYQPNTIKNHCDWAVNSYFQKAAQVPGSCNFSGTATTSQTPPSNLVTGCIYPSSASSAGSPPSTTPPTGTTPTTNGTGGFTPFPGTPPAFGPTGTGGFTPSKAASSLVISSVFTLCLSSLAFLM</sequence>
<organism evidence="8 9">
    <name type="scientific">Brassica rapa subsp. trilocularis</name>
    <dbReference type="NCBI Taxonomy" id="1813537"/>
    <lineage>
        <taxon>Eukaryota</taxon>
        <taxon>Viridiplantae</taxon>
        <taxon>Streptophyta</taxon>
        <taxon>Embryophyta</taxon>
        <taxon>Tracheophyta</taxon>
        <taxon>Spermatophyta</taxon>
        <taxon>Magnoliopsida</taxon>
        <taxon>eudicotyledons</taxon>
        <taxon>Gunneridae</taxon>
        <taxon>Pentapetalae</taxon>
        <taxon>rosids</taxon>
        <taxon>malvids</taxon>
        <taxon>Brassicales</taxon>
        <taxon>Brassicaceae</taxon>
        <taxon>Brassiceae</taxon>
        <taxon>Brassica</taxon>
    </lineage>
</organism>
<evidence type="ECO:0000256" key="5">
    <source>
        <dbReference type="SAM" id="MobiDB-lite"/>
    </source>
</evidence>
<evidence type="ECO:0000259" key="7">
    <source>
        <dbReference type="SMART" id="SM00768"/>
    </source>
</evidence>
<comment type="subcellular location">
    <subcellularLocation>
        <location evidence="1">Cell membrane</location>
        <topology evidence="1">Lipid-anchor</topology>
        <topology evidence="1">GPI-anchor</topology>
    </subcellularLocation>
</comment>